<keyword evidence="9" id="KW-1185">Reference proteome</keyword>
<evidence type="ECO:0000256" key="3">
    <source>
        <dbReference type="ARBA" id="ARBA00013194"/>
    </source>
</evidence>
<accession>A0A4R6Z515</accession>
<dbReference type="EC" id="5.2.1.8" evidence="3"/>
<dbReference type="SUPFAM" id="SSF54534">
    <property type="entry name" value="FKBP-like"/>
    <property type="match status" value="1"/>
</dbReference>
<sequence length="478" mass="52588">MPVTMPAPLPLRPGAQRLLCAVAALLLPAIAVGHGQGAASATQAALAATPLDLPAATADADIARVDGERIGRNGLLLLQAYLSLEQRKPSLPQLRDEVIEQRLLARHAEKTFTQAELFPEQRVAFAPQAAVDDRLVGLLRTLYRDRLDSALQAEAGNDLARAIIAQTLPDAAGLQAALGDPRRLRVEYRLSESEQAAAAQLQLLHYRLPSGGEGRISLADIYARQNVQGRISLHQLDRDFLAAQLRTRLLGLLSVDWASRQAGVAAIAELRRNLYDRELARALMARYGLGTDMHASSEHLQELRSRVTQAEVNAWYDADRERFRRLERVRARHIRLADQATADRVARLLRKDGSNFAEIARQFSIAPDAAGGGQLGWLARKNEADWFSELAFAQPPQRNSAAVRTPAATAASAQWEIVRVDEQQFGHHPRDSETVRYLAAQAIAEQKARQEFAALRQRLQAKARIVLAQQTPATAALR</sequence>
<evidence type="ECO:0000313" key="8">
    <source>
        <dbReference type="EMBL" id="TDR46649.1"/>
    </source>
</evidence>
<dbReference type="PROSITE" id="PS50198">
    <property type="entry name" value="PPIC_PPIASE_2"/>
    <property type="match status" value="1"/>
</dbReference>
<evidence type="ECO:0000259" key="7">
    <source>
        <dbReference type="PROSITE" id="PS50198"/>
    </source>
</evidence>
<evidence type="ECO:0000256" key="1">
    <source>
        <dbReference type="ARBA" id="ARBA00000971"/>
    </source>
</evidence>
<evidence type="ECO:0000256" key="5">
    <source>
        <dbReference type="PROSITE-ProRule" id="PRU00278"/>
    </source>
</evidence>
<protein>
    <recommendedName>
        <fullName evidence="3">peptidylprolyl isomerase</fullName>
        <ecNumber evidence="3">5.2.1.8</ecNumber>
    </recommendedName>
</protein>
<feature type="domain" description="PpiC" evidence="7">
    <location>
        <begin position="326"/>
        <end position="422"/>
    </location>
</feature>
<feature type="signal peptide" evidence="6">
    <location>
        <begin position="1"/>
        <end position="33"/>
    </location>
</feature>
<organism evidence="8 9">
    <name type="scientific">Tahibacter aquaticus</name>
    <dbReference type="NCBI Taxonomy" id="520092"/>
    <lineage>
        <taxon>Bacteria</taxon>
        <taxon>Pseudomonadati</taxon>
        <taxon>Pseudomonadota</taxon>
        <taxon>Gammaproteobacteria</taxon>
        <taxon>Lysobacterales</taxon>
        <taxon>Rhodanobacteraceae</taxon>
        <taxon>Tahibacter</taxon>
    </lineage>
</organism>
<dbReference type="PANTHER" id="PTHR47245">
    <property type="entry name" value="PEPTIDYLPROLYL ISOMERASE"/>
    <property type="match status" value="1"/>
</dbReference>
<dbReference type="AlphaFoldDB" id="A0A4R6Z515"/>
<keyword evidence="4 5" id="KW-0697">Rotamase</keyword>
<evidence type="ECO:0000256" key="6">
    <source>
        <dbReference type="SAM" id="SignalP"/>
    </source>
</evidence>
<dbReference type="Proteomes" id="UP000295293">
    <property type="component" value="Unassembled WGS sequence"/>
</dbReference>
<evidence type="ECO:0000256" key="2">
    <source>
        <dbReference type="ARBA" id="ARBA00007656"/>
    </source>
</evidence>
<dbReference type="EMBL" id="SNZH01000003">
    <property type="protein sequence ID" value="TDR46649.1"/>
    <property type="molecule type" value="Genomic_DNA"/>
</dbReference>
<dbReference type="InterPro" id="IPR000297">
    <property type="entry name" value="PPIase_PpiC"/>
</dbReference>
<gene>
    <name evidence="8" type="ORF">DFR29_103185</name>
</gene>
<keyword evidence="6" id="KW-0732">Signal</keyword>
<feature type="chain" id="PRO_5021023196" description="peptidylprolyl isomerase" evidence="6">
    <location>
        <begin position="34"/>
        <end position="478"/>
    </location>
</feature>
<reference evidence="8 9" key="1">
    <citation type="submission" date="2019-03" db="EMBL/GenBank/DDBJ databases">
        <title>Genomic Encyclopedia of Type Strains, Phase IV (KMG-IV): sequencing the most valuable type-strain genomes for metagenomic binning, comparative biology and taxonomic classification.</title>
        <authorList>
            <person name="Goeker M."/>
        </authorList>
    </citation>
    <scope>NUCLEOTIDE SEQUENCE [LARGE SCALE GENOMIC DNA]</scope>
    <source>
        <strain evidence="8 9">DSM 21667</strain>
    </source>
</reference>
<comment type="catalytic activity">
    <reaction evidence="1">
        <text>[protein]-peptidylproline (omega=180) = [protein]-peptidylproline (omega=0)</text>
        <dbReference type="Rhea" id="RHEA:16237"/>
        <dbReference type="Rhea" id="RHEA-COMP:10747"/>
        <dbReference type="Rhea" id="RHEA-COMP:10748"/>
        <dbReference type="ChEBI" id="CHEBI:83833"/>
        <dbReference type="ChEBI" id="CHEBI:83834"/>
        <dbReference type="EC" id="5.2.1.8"/>
    </reaction>
</comment>
<evidence type="ECO:0000313" key="9">
    <source>
        <dbReference type="Proteomes" id="UP000295293"/>
    </source>
</evidence>
<proteinExistence type="inferred from homology"/>
<evidence type="ECO:0000256" key="4">
    <source>
        <dbReference type="ARBA" id="ARBA00023110"/>
    </source>
</evidence>
<dbReference type="InterPro" id="IPR046357">
    <property type="entry name" value="PPIase_dom_sf"/>
</dbReference>
<comment type="caution">
    <text evidence="8">The sequence shown here is derived from an EMBL/GenBank/DDBJ whole genome shotgun (WGS) entry which is preliminary data.</text>
</comment>
<dbReference type="PANTHER" id="PTHR47245:SF2">
    <property type="entry name" value="PEPTIDYL-PROLYL CIS-TRANS ISOMERASE HP_0175-RELATED"/>
    <property type="match status" value="1"/>
</dbReference>
<dbReference type="GO" id="GO:0003755">
    <property type="term" value="F:peptidyl-prolyl cis-trans isomerase activity"/>
    <property type="evidence" value="ECO:0007669"/>
    <property type="project" value="UniProtKB-KW"/>
</dbReference>
<keyword evidence="5 8" id="KW-0413">Isomerase</keyword>
<name>A0A4R6Z515_9GAMM</name>
<dbReference type="RefSeq" id="WP_166653918.1">
    <property type="nucleotide sequence ID" value="NZ_SNZH01000003.1"/>
</dbReference>
<dbReference type="Gene3D" id="3.10.50.40">
    <property type="match status" value="1"/>
</dbReference>
<comment type="similarity">
    <text evidence="2">Belongs to the PpiC/parvulin rotamase family.</text>
</comment>
<dbReference type="Pfam" id="PF13145">
    <property type="entry name" value="Rotamase_2"/>
    <property type="match status" value="1"/>
</dbReference>
<dbReference type="InterPro" id="IPR050245">
    <property type="entry name" value="PrsA_foldase"/>
</dbReference>